<sequence>MSTTSVLGSYTPGTTWLHRLGAGTKLAALFVAGIVVVWLSGWLTAAGALAVALGLVLAAGVRPRQVWTTLRSLLVLCVILVAYSLWRSSWQVAFEQVGDLVALVLLSLVLTATTAVDDILDVVVRLLTPLRRVGVNPERVALAFSLVIRTVPLVFELAAETRDAARARGLERDPRVWLVPFVLRAVAHARDTGDALHARGLGDD</sequence>
<feature type="transmembrane region" description="Helical" evidence="5">
    <location>
        <begin position="26"/>
        <end position="59"/>
    </location>
</feature>
<evidence type="ECO:0000256" key="2">
    <source>
        <dbReference type="ARBA" id="ARBA00022692"/>
    </source>
</evidence>
<evidence type="ECO:0000313" key="7">
    <source>
        <dbReference type="Proteomes" id="UP001596098"/>
    </source>
</evidence>
<dbReference type="RefSeq" id="WP_128221293.1">
    <property type="nucleotide sequence ID" value="NZ_CP034929.1"/>
</dbReference>
<keyword evidence="7" id="KW-1185">Reference proteome</keyword>
<feature type="transmembrane region" description="Helical" evidence="5">
    <location>
        <begin position="65"/>
        <end position="86"/>
    </location>
</feature>
<evidence type="ECO:0000256" key="5">
    <source>
        <dbReference type="SAM" id="Phobius"/>
    </source>
</evidence>
<dbReference type="Pfam" id="PF02361">
    <property type="entry name" value="CbiQ"/>
    <property type="match status" value="1"/>
</dbReference>
<keyword evidence="2 5" id="KW-0812">Transmembrane</keyword>
<protein>
    <submittedName>
        <fullName evidence="6">Energy-coupling factor transporter transmembrane component T family protein</fullName>
    </submittedName>
</protein>
<evidence type="ECO:0000313" key="6">
    <source>
        <dbReference type="EMBL" id="MFC6153474.1"/>
    </source>
</evidence>
<feature type="transmembrane region" description="Helical" evidence="5">
    <location>
        <begin position="98"/>
        <end position="120"/>
    </location>
</feature>
<evidence type="ECO:0000256" key="4">
    <source>
        <dbReference type="ARBA" id="ARBA00023136"/>
    </source>
</evidence>
<dbReference type="InterPro" id="IPR003339">
    <property type="entry name" value="ABC/ECF_trnsptr_transmembrane"/>
</dbReference>
<evidence type="ECO:0000256" key="1">
    <source>
        <dbReference type="ARBA" id="ARBA00004141"/>
    </source>
</evidence>
<dbReference type="CDD" id="cd16914">
    <property type="entry name" value="EcfT"/>
    <property type="match status" value="1"/>
</dbReference>
<gene>
    <name evidence="6" type="ORF">ACFPWU_07325</name>
</gene>
<reference evidence="7" key="1">
    <citation type="journal article" date="2019" name="Int. J. Syst. Evol. Microbiol.">
        <title>The Global Catalogue of Microorganisms (GCM) 10K type strain sequencing project: providing services to taxonomists for standard genome sequencing and annotation.</title>
        <authorList>
            <consortium name="The Broad Institute Genomics Platform"/>
            <consortium name="The Broad Institute Genome Sequencing Center for Infectious Disease"/>
            <person name="Wu L."/>
            <person name="Ma J."/>
        </authorList>
    </citation>
    <scope>NUCLEOTIDE SEQUENCE [LARGE SCALE GENOMIC DNA]</scope>
    <source>
        <strain evidence="7">DFY28</strain>
    </source>
</reference>
<dbReference type="Proteomes" id="UP001596098">
    <property type="component" value="Unassembled WGS sequence"/>
</dbReference>
<proteinExistence type="predicted"/>
<name>A0ABW1QY77_9ACTN</name>
<dbReference type="PANTHER" id="PTHR33514">
    <property type="entry name" value="PROTEIN ABCI12, CHLOROPLASTIC"/>
    <property type="match status" value="1"/>
</dbReference>
<evidence type="ECO:0000256" key="3">
    <source>
        <dbReference type="ARBA" id="ARBA00022989"/>
    </source>
</evidence>
<organism evidence="6 7">
    <name type="scientific">Nocardioides yefusunii</name>
    <dbReference type="NCBI Taxonomy" id="2500546"/>
    <lineage>
        <taxon>Bacteria</taxon>
        <taxon>Bacillati</taxon>
        <taxon>Actinomycetota</taxon>
        <taxon>Actinomycetes</taxon>
        <taxon>Propionibacteriales</taxon>
        <taxon>Nocardioidaceae</taxon>
        <taxon>Nocardioides</taxon>
    </lineage>
</organism>
<comment type="caution">
    <text evidence="6">The sequence shown here is derived from an EMBL/GenBank/DDBJ whole genome shotgun (WGS) entry which is preliminary data.</text>
</comment>
<keyword evidence="3 5" id="KW-1133">Transmembrane helix</keyword>
<keyword evidence="4 5" id="KW-0472">Membrane</keyword>
<accession>A0ABW1QY77</accession>
<dbReference type="EMBL" id="JBHSQI010000003">
    <property type="protein sequence ID" value="MFC6153474.1"/>
    <property type="molecule type" value="Genomic_DNA"/>
</dbReference>
<comment type="subcellular location">
    <subcellularLocation>
        <location evidence="1">Membrane</location>
        <topology evidence="1">Multi-pass membrane protein</topology>
    </subcellularLocation>
</comment>
<dbReference type="PANTHER" id="PTHR33514:SF13">
    <property type="entry name" value="PROTEIN ABCI12, CHLOROPLASTIC"/>
    <property type="match status" value="1"/>
</dbReference>